<organism evidence="3">
    <name type="scientific">Streptomyces sp. SID12501</name>
    <dbReference type="NCBI Taxonomy" id="2706042"/>
    <lineage>
        <taxon>Bacteria</taxon>
        <taxon>Bacillati</taxon>
        <taxon>Actinomycetota</taxon>
        <taxon>Actinomycetes</taxon>
        <taxon>Kitasatosporales</taxon>
        <taxon>Streptomycetaceae</taxon>
        <taxon>Streptomyces</taxon>
    </lineage>
</organism>
<keyword evidence="2" id="KW-1277">Toxin-antitoxin system</keyword>
<name>A0A6B3BT43_9ACTN</name>
<dbReference type="SUPFAM" id="SSF50118">
    <property type="entry name" value="Cell growth inhibitor/plasmid maintenance toxic component"/>
    <property type="match status" value="1"/>
</dbReference>
<dbReference type="Pfam" id="PF02452">
    <property type="entry name" value="PemK_toxin"/>
    <property type="match status" value="1"/>
</dbReference>
<reference evidence="3" key="1">
    <citation type="submission" date="2020-01" db="EMBL/GenBank/DDBJ databases">
        <title>Insect and environment-associated Actinomycetes.</title>
        <authorList>
            <person name="Currrie C."/>
            <person name="Chevrette M."/>
            <person name="Carlson C."/>
            <person name="Stubbendieck R."/>
            <person name="Wendt-Pienkowski E."/>
        </authorList>
    </citation>
    <scope>NUCLEOTIDE SEQUENCE</scope>
    <source>
        <strain evidence="3">SID12501</strain>
    </source>
</reference>
<dbReference type="InterPro" id="IPR011067">
    <property type="entry name" value="Plasmid_toxin/cell-grow_inhib"/>
</dbReference>
<dbReference type="EMBL" id="JAAGLU010000013">
    <property type="protein sequence ID" value="NEC87509.1"/>
    <property type="molecule type" value="Genomic_DNA"/>
</dbReference>
<accession>A0A6B3BT43</accession>
<evidence type="ECO:0000256" key="2">
    <source>
        <dbReference type="ARBA" id="ARBA00022649"/>
    </source>
</evidence>
<dbReference type="AlphaFoldDB" id="A0A6B3BT43"/>
<dbReference type="GO" id="GO:0003677">
    <property type="term" value="F:DNA binding"/>
    <property type="evidence" value="ECO:0007669"/>
    <property type="project" value="InterPro"/>
</dbReference>
<protein>
    <recommendedName>
        <fullName evidence="4">Type II toxin-antitoxin system PemK/MazF family toxin</fullName>
    </recommendedName>
</protein>
<sequence length="101" mass="10970">MKRGSVWEVPVGEATRTVVVLSIDEVNTKFQAAVCLLLHPAGAYPDTLVSVPITDPVQAVVVPVNITQYAARRFDNAKRLGAVTPETMERIERAVRSVLGL</sequence>
<evidence type="ECO:0000313" key="3">
    <source>
        <dbReference type="EMBL" id="NEC87509.1"/>
    </source>
</evidence>
<comment type="caution">
    <text evidence="3">The sequence shown here is derived from an EMBL/GenBank/DDBJ whole genome shotgun (WGS) entry which is preliminary data.</text>
</comment>
<dbReference type="RefSeq" id="WP_164315642.1">
    <property type="nucleotide sequence ID" value="NZ_JAAGLU010000013.1"/>
</dbReference>
<gene>
    <name evidence="3" type="ORF">G3I71_17120</name>
</gene>
<proteinExistence type="inferred from homology"/>
<dbReference type="InterPro" id="IPR003477">
    <property type="entry name" value="PemK-like"/>
</dbReference>
<evidence type="ECO:0000256" key="1">
    <source>
        <dbReference type="ARBA" id="ARBA00007521"/>
    </source>
</evidence>
<evidence type="ECO:0008006" key="4">
    <source>
        <dbReference type="Google" id="ProtNLM"/>
    </source>
</evidence>
<comment type="similarity">
    <text evidence="1">Belongs to the PemK/MazF family.</text>
</comment>
<dbReference type="Gene3D" id="2.30.30.110">
    <property type="match status" value="1"/>
</dbReference>